<dbReference type="SUPFAM" id="SSF48264">
    <property type="entry name" value="Cytochrome P450"/>
    <property type="match status" value="1"/>
</dbReference>
<dbReference type="Pfam" id="PF00067">
    <property type="entry name" value="p450"/>
    <property type="match status" value="1"/>
</dbReference>
<dbReference type="InterPro" id="IPR017972">
    <property type="entry name" value="Cyt_P450_CS"/>
</dbReference>
<keyword evidence="6 8" id="KW-0408">Iron</keyword>
<evidence type="ECO:0000313" key="12">
    <source>
        <dbReference type="Proteomes" id="UP000053841"/>
    </source>
</evidence>
<proteinExistence type="inferred from homology"/>
<evidence type="ECO:0000256" key="5">
    <source>
        <dbReference type="ARBA" id="ARBA00023002"/>
    </source>
</evidence>
<feature type="signal peptide" evidence="10">
    <location>
        <begin position="1"/>
        <end position="16"/>
    </location>
</feature>
<comment type="similarity">
    <text evidence="3 9">Belongs to the cytochrome P450 family.</text>
</comment>
<keyword evidence="10" id="KW-0732">Signal</keyword>
<protein>
    <recommendedName>
        <fullName evidence="13">Cytochrome P450</fullName>
    </recommendedName>
</protein>
<sequence length="520" mass="60652">MLLAFILTILFLSVFAYLCSQGEKYPDAPTLRVSTKPGTMGTLEDKMMYVTDIMKLLDVGWERYSKKGINYILLAPTRKFYIVAHKYLDEVRRAPETHVSNLASNNETMQTRYTLHPKLMWDQYHFDIPIRKSLTQSLGPKLRDIADEGKLALNQFLGSSKDWECRPIYRLGFEVTTRTANRLLFGIDLARDAEFQNLSIEYSEIMFGGAEIIRSYPELLKPIVMWWKTDIYRAQALAKKILCPIIKARIEQGDRYIAEGRQAEWEKIKADDAIQWVLDVSPRKERVPDLLVYRMLHINISAVHTSSVTFLEIILNLSVTPEYHEELRDEIVQIFRQERGWTKQALTYLVKMDSYCTETMRLNVLSSFKLGRKVIKDWQLSDGIKIPKGTFLFCNHSTVVQDADYFENPHHFDPWRMFRLRQRDGEANKHQFVMTSDTNLAFGHGKHACPGRFFAANEIKTLLVLFLMRYDFEATNLKGGIAEVKKGRWFNSTRLPIDHAIIKFRERTSRIPEDLRVHFV</sequence>
<dbReference type="GeneID" id="19144308"/>
<dbReference type="InterPro" id="IPR001128">
    <property type="entry name" value="Cyt_P450"/>
</dbReference>
<dbReference type="Proteomes" id="UP000053841">
    <property type="component" value="Unassembled WGS sequence"/>
</dbReference>
<comment type="pathway">
    <text evidence="2">Mycotoxin biosynthesis.</text>
</comment>
<evidence type="ECO:0000256" key="1">
    <source>
        <dbReference type="ARBA" id="ARBA00001971"/>
    </source>
</evidence>
<dbReference type="RefSeq" id="XP_007718197.1">
    <property type="nucleotide sequence ID" value="XM_007720007.1"/>
</dbReference>
<dbReference type="OrthoDB" id="1844152at2759"/>
<name>W6XQB5_COCC2</name>
<evidence type="ECO:0000256" key="9">
    <source>
        <dbReference type="RuleBase" id="RU000461"/>
    </source>
</evidence>
<evidence type="ECO:0000256" key="2">
    <source>
        <dbReference type="ARBA" id="ARBA00004685"/>
    </source>
</evidence>
<organism evidence="11 12">
    <name type="scientific">Cochliobolus carbonum (strain 26-R-13)</name>
    <name type="common">Maize leaf spot fungus</name>
    <name type="synonym">Bipolaris zeicola</name>
    <dbReference type="NCBI Taxonomy" id="930089"/>
    <lineage>
        <taxon>Eukaryota</taxon>
        <taxon>Fungi</taxon>
        <taxon>Dikarya</taxon>
        <taxon>Ascomycota</taxon>
        <taxon>Pezizomycotina</taxon>
        <taxon>Dothideomycetes</taxon>
        <taxon>Pleosporomycetidae</taxon>
        <taxon>Pleosporales</taxon>
        <taxon>Pleosporineae</taxon>
        <taxon>Pleosporaceae</taxon>
        <taxon>Bipolaris</taxon>
    </lineage>
</organism>
<evidence type="ECO:0000256" key="3">
    <source>
        <dbReference type="ARBA" id="ARBA00010617"/>
    </source>
</evidence>
<accession>W6XQB5</accession>
<dbReference type="GO" id="GO:0004497">
    <property type="term" value="F:monooxygenase activity"/>
    <property type="evidence" value="ECO:0007669"/>
    <property type="project" value="UniProtKB-KW"/>
</dbReference>
<dbReference type="GO" id="GO:0005506">
    <property type="term" value="F:iron ion binding"/>
    <property type="evidence" value="ECO:0007669"/>
    <property type="project" value="InterPro"/>
</dbReference>
<evidence type="ECO:0000256" key="4">
    <source>
        <dbReference type="ARBA" id="ARBA00022723"/>
    </source>
</evidence>
<dbReference type="GO" id="GO:0020037">
    <property type="term" value="F:heme binding"/>
    <property type="evidence" value="ECO:0007669"/>
    <property type="project" value="InterPro"/>
</dbReference>
<dbReference type="InterPro" id="IPR036396">
    <property type="entry name" value="Cyt_P450_sf"/>
</dbReference>
<dbReference type="InterPro" id="IPR002403">
    <property type="entry name" value="Cyt_P450_E_grp-IV"/>
</dbReference>
<evidence type="ECO:0000256" key="7">
    <source>
        <dbReference type="ARBA" id="ARBA00023033"/>
    </source>
</evidence>
<dbReference type="PANTHER" id="PTHR46206">
    <property type="entry name" value="CYTOCHROME P450"/>
    <property type="match status" value="1"/>
</dbReference>
<keyword evidence="4 8" id="KW-0479">Metal-binding</keyword>
<dbReference type="HOGENOM" id="CLU_022195_0_2_1"/>
<evidence type="ECO:0000256" key="10">
    <source>
        <dbReference type="SAM" id="SignalP"/>
    </source>
</evidence>
<keyword evidence="7 9" id="KW-0503">Monooxygenase</keyword>
<evidence type="ECO:0000256" key="6">
    <source>
        <dbReference type="ARBA" id="ARBA00023004"/>
    </source>
</evidence>
<feature type="binding site" description="axial binding residue" evidence="8">
    <location>
        <position position="449"/>
    </location>
    <ligand>
        <name>heme</name>
        <dbReference type="ChEBI" id="CHEBI:30413"/>
    </ligand>
    <ligandPart>
        <name>Fe</name>
        <dbReference type="ChEBI" id="CHEBI:18248"/>
    </ligandPart>
</feature>
<dbReference type="CDD" id="cd11041">
    <property type="entry name" value="CYP503A1-like"/>
    <property type="match status" value="1"/>
</dbReference>
<keyword evidence="5 9" id="KW-0560">Oxidoreductase</keyword>
<dbReference type="PRINTS" id="PR00465">
    <property type="entry name" value="EP450IV"/>
</dbReference>
<reference evidence="11 12" key="1">
    <citation type="journal article" date="2013" name="PLoS Genet.">
        <title>Comparative genome structure, secondary metabolite, and effector coding capacity across Cochliobolus pathogens.</title>
        <authorList>
            <person name="Condon B.J."/>
            <person name="Leng Y."/>
            <person name="Wu D."/>
            <person name="Bushley K.E."/>
            <person name="Ohm R.A."/>
            <person name="Otillar R."/>
            <person name="Martin J."/>
            <person name="Schackwitz W."/>
            <person name="Grimwood J."/>
            <person name="MohdZainudin N."/>
            <person name="Xue C."/>
            <person name="Wang R."/>
            <person name="Manning V.A."/>
            <person name="Dhillon B."/>
            <person name="Tu Z.J."/>
            <person name="Steffenson B.J."/>
            <person name="Salamov A."/>
            <person name="Sun H."/>
            <person name="Lowry S."/>
            <person name="LaButti K."/>
            <person name="Han J."/>
            <person name="Copeland A."/>
            <person name="Lindquist E."/>
            <person name="Barry K."/>
            <person name="Schmutz J."/>
            <person name="Baker S.E."/>
            <person name="Ciuffetti L.M."/>
            <person name="Grigoriev I.V."/>
            <person name="Zhong S."/>
            <person name="Turgeon B.G."/>
        </authorList>
    </citation>
    <scope>NUCLEOTIDE SEQUENCE [LARGE SCALE GENOMIC DNA]</scope>
    <source>
        <strain evidence="11 12">26-R-13</strain>
    </source>
</reference>
<dbReference type="GO" id="GO:0016705">
    <property type="term" value="F:oxidoreductase activity, acting on paired donors, with incorporation or reduction of molecular oxygen"/>
    <property type="evidence" value="ECO:0007669"/>
    <property type="project" value="InterPro"/>
</dbReference>
<dbReference type="KEGG" id="bze:COCCADRAFT_111535"/>
<keyword evidence="12" id="KW-1185">Reference proteome</keyword>
<dbReference type="eggNOG" id="KOG0157">
    <property type="taxonomic scope" value="Eukaryota"/>
</dbReference>
<keyword evidence="8 9" id="KW-0349">Heme</keyword>
<dbReference type="AlphaFoldDB" id="W6XQB5"/>
<dbReference type="PROSITE" id="PS00086">
    <property type="entry name" value="CYTOCHROME_P450"/>
    <property type="match status" value="1"/>
</dbReference>
<dbReference type="Gene3D" id="1.10.630.10">
    <property type="entry name" value="Cytochrome P450"/>
    <property type="match status" value="1"/>
</dbReference>
<feature type="chain" id="PRO_5004885034" description="Cytochrome P450" evidence="10">
    <location>
        <begin position="17"/>
        <end position="520"/>
    </location>
</feature>
<evidence type="ECO:0000313" key="11">
    <source>
        <dbReference type="EMBL" id="EUC27500.1"/>
    </source>
</evidence>
<evidence type="ECO:0008006" key="13">
    <source>
        <dbReference type="Google" id="ProtNLM"/>
    </source>
</evidence>
<comment type="cofactor">
    <cofactor evidence="1 8">
        <name>heme</name>
        <dbReference type="ChEBI" id="CHEBI:30413"/>
    </cofactor>
</comment>
<dbReference type="PANTHER" id="PTHR46206:SF6">
    <property type="entry name" value="CYTOCHROME P450 MONOOXYGENASE AN1598-RELATED"/>
    <property type="match status" value="1"/>
</dbReference>
<evidence type="ECO:0000256" key="8">
    <source>
        <dbReference type="PIRSR" id="PIRSR602403-1"/>
    </source>
</evidence>
<dbReference type="EMBL" id="KI964918">
    <property type="protein sequence ID" value="EUC27500.1"/>
    <property type="molecule type" value="Genomic_DNA"/>
</dbReference>
<gene>
    <name evidence="11" type="ORF">COCCADRAFT_111535</name>
</gene>